<accession>A0A951U6W7</accession>
<feature type="transmembrane region" description="Helical" evidence="4">
    <location>
        <begin position="92"/>
        <end position="112"/>
    </location>
</feature>
<dbReference type="CDD" id="cd03507">
    <property type="entry name" value="Delta12-FADS-like"/>
    <property type="match status" value="1"/>
</dbReference>
<keyword evidence="4" id="KW-0812">Transmembrane</keyword>
<dbReference type="GO" id="GO:0006629">
    <property type="term" value="P:lipid metabolic process"/>
    <property type="evidence" value="ECO:0007669"/>
    <property type="project" value="InterPro"/>
</dbReference>
<feature type="transmembrane region" description="Helical" evidence="4">
    <location>
        <begin position="68"/>
        <end position="86"/>
    </location>
</feature>
<comment type="caution">
    <text evidence="6">The sequence shown here is derived from an EMBL/GenBank/DDBJ whole genome shotgun (WGS) entry which is preliminary data.</text>
</comment>
<reference evidence="6" key="1">
    <citation type="submission" date="2021-05" db="EMBL/GenBank/DDBJ databases">
        <authorList>
            <person name="Pietrasiak N."/>
            <person name="Ward R."/>
            <person name="Stajich J.E."/>
            <person name="Kurbessoian T."/>
        </authorList>
    </citation>
    <scope>NUCLEOTIDE SEQUENCE</scope>
    <source>
        <strain evidence="6">GSE-TBD4-15B</strain>
    </source>
</reference>
<evidence type="ECO:0000256" key="2">
    <source>
        <dbReference type="ARBA" id="ARBA00008749"/>
    </source>
</evidence>
<evidence type="ECO:0000256" key="4">
    <source>
        <dbReference type="SAM" id="Phobius"/>
    </source>
</evidence>
<organism evidence="6 7">
    <name type="scientific">Pegethrix bostrychoides GSE-TBD4-15B</name>
    <dbReference type="NCBI Taxonomy" id="2839662"/>
    <lineage>
        <taxon>Bacteria</taxon>
        <taxon>Bacillati</taxon>
        <taxon>Cyanobacteriota</taxon>
        <taxon>Cyanophyceae</taxon>
        <taxon>Oculatellales</taxon>
        <taxon>Oculatellaceae</taxon>
        <taxon>Pegethrix</taxon>
    </lineage>
</organism>
<evidence type="ECO:0000256" key="1">
    <source>
        <dbReference type="ARBA" id="ARBA00001954"/>
    </source>
</evidence>
<evidence type="ECO:0000256" key="3">
    <source>
        <dbReference type="ARBA" id="ARBA00023004"/>
    </source>
</evidence>
<reference evidence="6" key="2">
    <citation type="journal article" date="2022" name="Microbiol. Resour. Announc.">
        <title>Metagenome Sequencing to Explore Phylogenomics of Terrestrial Cyanobacteria.</title>
        <authorList>
            <person name="Ward R.D."/>
            <person name="Stajich J.E."/>
            <person name="Johansen J.R."/>
            <person name="Huntemann M."/>
            <person name="Clum A."/>
            <person name="Foster B."/>
            <person name="Foster B."/>
            <person name="Roux S."/>
            <person name="Palaniappan K."/>
            <person name="Varghese N."/>
            <person name="Mukherjee S."/>
            <person name="Reddy T.B.K."/>
            <person name="Daum C."/>
            <person name="Copeland A."/>
            <person name="Chen I.A."/>
            <person name="Ivanova N.N."/>
            <person name="Kyrpides N.C."/>
            <person name="Shapiro N."/>
            <person name="Eloe-Fadrosh E.A."/>
            <person name="Pietrasiak N."/>
        </authorList>
    </citation>
    <scope>NUCLEOTIDE SEQUENCE</scope>
    <source>
        <strain evidence="6">GSE-TBD4-15B</strain>
    </source>
</reference>
<dbReference type="PANTHER" id="PTHR32100">
    <property type="entry name" value="OMEGA-6 FATTY ACID DESATURASE, CHLOROPLASTIC"/>
    <property type="match status" value="1"/>
</dbReference>
<comment type="cofactor">
    <cofactor evidence="1">
        <name>Fe(2+)</name>
        <dbReference type="ChEBI" id="CHEBI:29033"/>
    </cofactor>
</comment>
<dbReference type="EC" id="1.14.19.-" evidence="6"/>
<keyword evidence="4" id="KW-0472">Membrane</keyword>
<evidence type="ECO:0000259" key="5">
    <source>
        <dbReference type="Pfam" id="PF00487"/>
    </source>
</evidence>
<keyword evidence="3" id="KW-0408">Iron</keyword>
<feature type="domain" description="Fatty acid desaturase" evidence="5">
    <location>
        <begin position="92"/>
        <end position="342"/>
    </location>
</feature>
<keyword evidence="4" id="KW-1133">Transmembrane helix</keyword>
<dbReference type="Proteomes" id="UP000707356">
    <property type="component" value="Unassembled WGS sequence"/>
</dbReference>
<evidence type="ECO:0000313" key="7">
    <source>
        <dbReference type="Proteomes" id="UP000707356"/>
    </source>
</evidence>
<dbReference type="InterPro" id="IPR005804">
    <property type="entry name" value="FA_desaturase_dom"/>
</dbReference>
<dbReference type="Pfam" id="PF00487">
    <property type="entry name" value="FA_desaturase"/>
    <property type="match status" value="1"/>
</dbReference>
<dbReference type="EMBL" id="JAHHHV010000088">
    <property type="protein sequence ID" value="MBW4468389.1"/>
    <property type="molecule type" value="Genomic_DNA"/>
</dbReference>
<dbReference type="GO" id="GO:0016491">
    <property type="term" value="F:oxidoreductase activity"/>
    <property type="evidence" value="ECO:0007669"/>
    <property type="project" value="UniProtKB-KW"/>
</dbReference>
<dbReference type="InterPro" id="IPR012171">
    <property type="entry name" value="Fatty_acid_desaturase"/>
</dbReference>
<dbReference type="AlphaFoldDB" id="A0A951U6W7"/>
<comment type="similarity">
    <text evidence="2">Belongs to the fatty acid desaturase type 2 family.</text>
</comment>
<keyword evidence="6" id="KW-0560">Oxidoreductase</keyword>
<name>A0A951U6W7_9CYAN</name>
<sequence length="381" mass="43991">MYTDGQLPRLGFRAVLSAANQLLFIDIDNVTPNLTVRPPVRDALPFTLQDVRSAIPAHCFQPNLGRSLAYFFLDTGIITLLFWVAVQLDSLWFLPIYWLAQGTMFWALFVVGHDCGHGSFSRHRWLNNLIGHLSHAPILVPYHGWRISHRTHHANTGNIETDESWYPVTESRYNQMTWVEKLARFHLILFLYPLYLFKRSPGKKGSHFLPSSPLFRPSEKWDVLTSTICCMLMIAALVTVGFSFGFGFLLKFYLMPYLVFVMWLDLVTFLHHTDAEIPWYRGEDWYFLKGALSTVDHDYGIINPIHHNIGTHVVHHVFLSIPHYHLLEATAAAKPVLGEHYRKSKLPIWSALWSAYRSCFFVSDQGSQIYYQKPAQKPAQK</sequence>
<protein>
    <submittedName>
        <fullName evidence="6">Fatty acid desaturase</fullName>
        <ecNumber evidence="6">1.14.19.-</ecNumber>
    </submittedName>
</protein>
<proteinExistence type="inferred from homology"/>
<evidence type="ECO:0000313" key="6">
    <source>
        <dbReference type="EMBL" id="MBW4468389.1"/>
    </source>
</evidence>
<feature type="transmembrane region" description="Helical" evidence="4">
    <location>
        <begin position="223"/>
        <end position="246"/>
    </location>
</feature>
<gene>
    <name evidence="6" type="ORF">KME07_23430</name>
</gene>